<sequence>MASAWPFDTADNCSDDHFLKFFDRSAAGCKQPIAGKHLLHRFRKHHTGRDYFRLRGRRIQLVQSLKFAADRLDFSAPIVAFTCGGACQRRVHFEYGLKGVAEGTVANVVQETR</sequence>
<name>A0A1Q9AQ89_9HYPH</name>
<proteinExistence type="predicted"/>
<comment type="caution">
    <text evidence="1">The sequence shown here is derived from an EMBL/GenBank/DDBJ whole genome shotgun (WGS) entry which is preliminary data.</text>
</comment>
<dbReference type="AlphaFoldDB" id="A0A1Q9AQ89"/>
<protein>
    <submittedName>
        <fullName evidence="1">Uncharacterized protein</fullName>
    </submittedName>
</protein>
<accession>A0A1Q9AQ89</accession>
<reference evidence="1 2" key="1">
    <citation type="submission" date="2016-09" db="EMBL/GenBank/DDBJ databases">
        <title>Rhizobium sp. nov., a novel species isolated from the rice rhizosphere.</title>
        <authorList>
            <person name="Zhao J."/>
            <person name="Zhang X."/>
        </authorList>
    </citation>
    <scope>NUCLEOTIDE SEQUENCE [LARGE SCALE GENOMIC DNA]</scope>
    <source>
        <strain evidence="1 2">MH17</strain>
    </source>
</reference>
<organism evidence="1 2">
    <name type="scientific">Xaviernesmea rhizosphaerae</name>
    <dbReference type="NCBI Taxonomy" id="1672749"/>
    <lineage>
        <taxon>Bacteria</taxon>
        <taxon>Pseudomonadati</taxon>
        <taxon>Pseudomonadota</taxon>
        <taxon>Alphaproteobacteria</taxon>
        <taxon>Hyphomicrobiales</taxon>
        <taxon>Rhizobiaceae</taxon>
        <taxon>Rhizobium/Agrobacterium group</taxon>
        <taxon>Xaviernesmea</taxon>
    </lineage>
</organism>
<evidence type="ECO:0000313" key="2">
    <source>
        <dbReference type="Proteomes" id="UP000186143"/>
    </source>
</evidence>
<evidence type="ECO:0000313" key="1">
    <source>
        <dbReference type="EMBL" id="OLP57572.1"/>
    </source>
</evidence>
<gene>
    <name evidence="1" type="ORF">BJF92_23325</name>
</gene>
<dbReference type="EMBL" id="MKIO01000015">
    <property type="protein sequence ID" value="OLP57572.1"/>
    <property type="molecule type" value="Genomic_DNA"/>
</dbReference>
<dbReference type="Proteomes" id="UP000186143">
    <property type="component" value="Unassembled WGS sequence"/>
</dbReference>